<gene>
    <name evidence="1" type="ORF">JI435_427630</name>
</gene>
<name>A0A7U2HX79_PHANO</name>
<protein>
    <submittedName>
        <fullName evidence="1">Uncharacterized protein</fullName>
    </submittedName>
</protein>
<reference evidence="2" key="1">
    <citation type="journal article" date="2021" name="BMC Genomics">
        <title>Chromosome-level genome assembly and manually-curated proteome of model necrotroph Parastagonospora nodorum Sn15 reveals a genome-wide trove of candidate effector homologs, and redundancy of virulence-related functions within an accessory chromosome.</title>
        <authorList>
            <person name="Bertazzoni S."/>
            <person name="Jones D.A.B."/>
            <person name="Phan H.T."/>
            <person name="Tan K.-C."/>
            <person name="Hane J.K."/>
        </authorList>
    </citation>
    <scope>NUCLEOTIDE SEQUENCE [LARGE SCALE GENOMIC DNA]</scope>
    <source>
        <strain evidence="2">SN15 / ATCC MYA-4574 / FGSC 10173)</strain>
    </source>
</reference>
<dbReference type="Proteomes" id="UP000663193">
    <property type="component" value="Chromosome 2"/>
</dbReference>
<dbReference type="OrthoDB" id="5355526at2759"/>
<evidence type="ECO:0000313" key="2">
    <source>
        <dbReference type="Proteomes" id="UP000663193"/>
    </source>
</evidence>
<dbReference type="AlphaFoldDB" id="A0A7U2HX79"/>
<proteinExistence type="predicted"/>
<organism evidence="1 2">
    <name type="scientific">Phaeosphaeria nodorum (strain SN15 / ATCC MYA-4574 / FGSC 10173)</name>
    <name type="common">Glume blotch fungus</name>
    <name type="synonym">Parastagonospora nodorum</name>
    <dbReference type="NCBI Taxonomy" id="321614"/>
    <lineage>
        <taxon>Eukaryota</taxon>
        <taxon>Fungi</taxon>
        <taxon>Dikarya</taxon>
        <taxon>Ascomycota</taxon>
        <taxon>Pezizomycotina</taxon>
        <taxon>Dothideomycetes</taxon>
        <taxon>Pleosporomycetidae</taxon>
        <taxon>Pleosporales</taxon>
        <taxon>Pleosporineae</taxon>
        <taxon>Phaeosphaeriaceae</taxon>
        <taxon>Parastagonospora</taxon>
    </lineage>
</organism>
<dbReference type="EMBL" id="CP069024">
    <property type="protein sequence ID" value="QRC92011.1"/>
    <property type="molecule type" value="Genomic_DNA"/>
</dbReference>
<accession>A0A7U2HX79</accession>
<sequence length="198" mass="22780">MYYQVVERYRACRCLYHQHSIDPCSAYGQRGHSVQEKTALVGFSYSSHDGLHDYQRQKIQAKIPTLITDNDSSDDSDNVSSVFSNEVAVSRATSFISAKEDTIQDILQFLIEDPLLRWENLIGQHKNNHTRSEMKDVQFFLRAFEMDIRTNADDTVESQVDASFRQDKEFHVSRQIFSDMREDSAPKPAAGVVQSHRL</sequence>
<dbReference type="VEuPathDB" id="FungiDB:JI435_427630"/>
<evidence type="ECO:0000313" key="1">
    <source>
        <dbReference type="EMBL" id="QRC92011.1"/>
    </source>
</evidence>
<keyword evidence="2" id="KW-1185">Reference proteome</keyword>